<name>A0A1E7K7J2_9ACTN</name>
<dbReference type="PATRIC" id="fig|943816.4.peg.3641"/>
<comment type="caution">
    <text evidence="2">The sequence shown here is derived from an EMBL/GenBank/DDBJ whole genome shotgun (WGS) entry which is preliminary data.</text>
</comment>
<feature type="compositionally biased region" description="Gly residues" evidence="1">
    <location>
        <begin position="127"/>
        <end position="139"/>
    </location>
</feature>
<dbReference type="RefSeq" id="WP_027761638.1">
    <property type="nucleotide sequence ID" value="NZ_LJGV01000022.1"/>
</dbReference>
<proteinExistence type="predicted"/>
<dbReference type="EMBL" id="LJGV01000022">
    <property type="protein sequence ID" value="OEU99806.1"/>
    <property type="molecule type" value="Genomic_DNA"/>
</dbReference>
<protein>
    <submittedName>
        <fullName evidence="2">Uncharacterized protein</fullName>
    </submittedName>
</protein>
<dbReference type="Proteomes" id="UP000175829">
    <property type="component" value="Unassembled WGS sequence"/>
</dbReference>
<dbReference type="AlphaFoldDB" id="A0A1E7K7J2"/>
<evidence type="ECO:0000313" key="3">
    <source>
        <dbReference type="Proteomes" id="UP000175829"/>
    </source>
</evidence>
<feature type="region of interest" description="Disordered" evidence="1">
    <location>
        <begin position="110"/>
        <end position="139"/>
    </location>
</feature>
<reference evidence="2 3" key="1">
    <citation type="journal article" date="2016" name="Front. Microbiol.">
        <title>Comparative Genomics Analysis of Streptomyces Species Reveals Their Adaptation to the Marine Environment and Their Diversity at the Genomic Level.</title>
        <authorList>
            <person name="Tian X."/>
            <person name="Zhang Z."/>
            <person name="Yang T."/>
            <person name="Chen M."/>
            <person name="Li J."/>
            <person name="Chen F."/>
            <person name="Yang J."/>
            <person name="Li W."/>
            <person name="Zhang B."/>
            <person name="Zhang Z."/>
            <person name="Wu J."/>
            <person name="Zhang C."/>
            <person name="Long L."/>
            <person name="Xiao J."/>
        </authorList>
    </citation>
    <scope>NUCLEOTIDE SEQUENCE [LARGE SCALE GENOMIC DNA]</scope>
    <source>
        <strain evidence="2 3">SCSIO M10379</strain>
    </source>
</reference>
<accession>A0A1E7K7J2</accession>
<organism evidence="2 3">
    <name type="scientific">Streptomyces qinglanensis</name>
    <dbReference type="NCBI Taxonomy" id="943816"/>
    <lineage>
        <taxon>Bacteria</taxon>
        <taxon>Bacillati</taxon>
        <taxon>Actinomycetota</taxon>
        <taxon>Actinomycetes</taxon>
        <taxon>Kitasatosporales</taxon>
        <taxon>Streptomycetaceae</taxon>
        <taxon>Streptomyces</taxon>
    </lineage>
</organism>
<evidence type="ECO:0000313" key="2">
    <source>
        <dbReference type="EMBL" id="OEU99806.1"/>
    </source>
</evidence>
<evidence type="ECO:0000256" key="1">
    <source>
        <dbReference type="SAM" id="MobiDB-lite"/>
    </source>
</evidence>
<sequence length="139" mass="15198">MSTGNYRANPQRARMVAEKLRSLAERPQQIQDEMAGHFAYYDRWKGRPDAVADSFYRDAKKTEDEWKESLLEQTGLQGATFGVVAATLTVANSAEGTEGFADDIVQDARKQSEEALEDIDSDDTGHVDGGSGESGGGRH</sequence>
<gene>
    <name evidence="2" type="ORF">AN217_20570</name>
</gene>